<reference evidence="1" key="1">
    <citation type="journal article" date="2022" name="Front. Genet.">
        <title>Chromosome-Scale Assembly of the Dendrobium nobile Genome Provides Insights Into the Molecular Mechanism of the Biosynthesis of the Medicinal Active Ingredient of Dendrobium.</title>
        <authorList>
            <person name="Xu Q."/>
            <person name="Niu S.-C."/>
            <person name="Li K.-L."/>
            <person name="Zheng P.-J."/>
            <person name="Zhang X.-J."/>
            <person name="Jia Y."/>
            <person name="Liu Y."/>
            <person name="Niu Y.-X."/>
            <person name="Yu L.-H."/>
            <person name="Chen D.-F."/>
            <person name="Zhang G.-Q."/>
        </authorList>
    </citation>
    <scope>NUCLEOTIDE SEQUENCE</scope>
    <source>
        <tissue evidence="1">Leaf</tissue>
    </source>
</reference>
<sequence length="89" mass="10430">MRGSKFLKGRVAAFLRLHEDDFRISLFYQYATVIVATYRKRGRHRRWIWGSSDEVPGEDSEAKGEGFPRVEEVREVDPGKGKLSWWLSK</sequence>
<protein>
    <submittedName>
        <fullName evidence="1">Uncharacterized protein</fullName>
    </submittedName>
</protein>
<keyword evidence="2" id="KW-1185">Reference proteome</keyword>
<evidence type="ECO:0000313" key="1">
    <source>
        <dbReference type="EMBL" id="KAI0526978.1"/>
    </source>
</evidence>
<dbReference type="EMBL" id="JAGYWB010000003">
    <property type="protein sequence ID" value="KAI0526978.1"/>
    <property type="molecule type" value="Genomic_DNA"/>
</dbReference>
<dbReference type="Proteomes" id="UP000829196">
    <property type="component" value="Unassembled WGS sequence"/>
</dbReference>
<accession>A0A8T3C420</accession>
<dbReference type="AlphaFoldDB" id="A0A8T3C420"/>
<name>A0A8T3C420_DENNO</name>
<proteinExistence type="predicted"/>
<evidence type="ECO:0000313" key="2">
    <source>
        <dbReference type="Proteomes" id="UP000829196"/>
    </source>
</evidence>
<gene>
    <name evidence="1" type="ORF">KFK09_002574</name>
</gene>
<organism evidence="1 2">
    <name type="scientific">Dendrobium nobile</name>
    <name type="common">Orchid</name>
    <dbReference type="NCBI Taxonomy" id="94219"/>
    <lineage>
        <taxon>Eukaryota</taxon>
        <taxon>Viridiplantae</taxon>
        <taxon>Streptophyta</taxon>
        <taxon>Embryophyta</taxon>
        <taxon>Tracheophyta</taxon>
        <taxon>Spermatophyta</taxon>
        <taxon>Magnoliopsida</taxon>
        <taxon>Liliopsida</taxon>
        <taxon>Asparagales</taxon>
        <taxon>Orchidaceae</taxon>
        <taxon>Epidendroideae</taxon>
        <taxon>Malaxideae</taxon>
        <taxon>Dendrobiinae</taxon>
        <taxon>Dendrobium</taxon>
    </lineage>
</organism>
<comment type="caution">
    <text evidence="1">The sequence shown here is derived from an EMBL/GenBank/DDBJ whole genome shotgun (WGS) entry which is preliminary data.</text>
</comment>